<sequence length="210" mass="23281">MDKEPLMKRKTANAKQINELLYQALETEIGGLSVYETAVSCAVNEDLKKEWKEYLEETRTHHRVLLTVFEQLGLDPARQTPGREVVRHLGESLVKAMKLAISAGDADAAQLVATECVVLAETKDHANWSLIGLIAEQHSGKEAAILKQAHDAVALDEDHHLYHTQGWSRELWVESLGLPAVLPPPEEVKKVKSAIGASRAEQARGEMLKH</sequence>
<dbReference type="HOGENOM" id="CLU_114520_0_0_4"/>
<evidence type="ECO:0008006" key="3">
    <source>
        <dbReference type="Google" id="ProtNLM"/>
    </source>
</evidence>
<organism evidence="1 2">
    <name type="scientific">Achromobacter piechaudii ATCC 43553</name>
    <dbReference type="NCBI Taxonomy" id="742159"/>
    <lineage>
        <taxon>Bacteria</taxon>
        <taxon>Pseudomonadati</taxon>
        <taxon>Pseudomonadota</taxon>
        <taxon>Betaproteobacteria</taxon>
        <taxon>Burkholderiales</taxon>
        <taxon>Alcaligenaceae</taxon>
        <taxon>Achromobacter</taxon>
    </lineage>
</organism>
<dbReference type="InterPro" id="IPR012347">
    <property type="entry name" value="Ferritin-like"/>
</dbReference>
<dbReference type="InterPro" id="IPR009078">
    <property type="entry name" value="Ferritin-like_SF"/>
</dbReference>
<dbReference type="AlphaFoldDB" id="D4XCL2"/>
<dbReference type="SUPFAM" id="SSF47240">
    <property type="entry name" value="Ferritin-like"/>
    <property type="match status" value="1"/>
</dbReference>
<dbReference type="PATRIC" id="fig|742159.3.peg.4199"/>
<comment type="caution">
    <text evidence="1">The sequence shown here is derived from an EMBL/GenBank/DDBJ whole genome shotgun (WGS) entry which is preliminary data.</text>
</comment>
<evidence type="ECO:0000313" key="2">
    <source>
        <dbReference type="Proteomes" id="UP000004510"/>
    </source>
</evidence>
<accession>D4XCL2</accession>
<protein>
    <recommendedName>
        <fullName evidence="3">DUF2383 domain-containing protein</fullName>
    </recommendedName>
</protein>
<dbReference type="Gene3D" id="1.20.1260.10">
    <property type="match status" value="1"/>
</dbReference>
<proteinExistence type="predicted"/>
<dbReference type="EMBL" id="ADMS01000073">
    <property type="protein sequence ID" value="EFF75398.1"/>
    <property type="molecule type" value="Genomic_DNA"/>
</dbReference>
<name>D4XCL2_9BURK</name>
<dbReference type="eggNOG" id="COG1633">
    <property type="taxonomic scope" value="Bacteria"/>
</dbReference>
<gene>
    <name evidence="1" type="ORF">HMPREF0004_3209</name>
</gene>
<evidence type="ECO:0000313" key="1">
    <source>
        <dbReference type="EMBL" id="EFF75398.1"/>
    </source>
</evidence>
<reference evidence="2" key="1">
    <citation type="submission" date="2010-03" db="EMBL/GenBank/DDBJ databases">
        <title>Complete sequence of Mobiluncus curtisii ATCC 43063.</title>
        <authorList>
            <person name="Muzny D."/>
            <person name="Qin X."/>
            <person name="Deng J."/>
            <person name="Jiang H."/>
            <person name="Liu Y."/>
            <person name="Qu J."/>
            <person name="Song X.-Z."/>
            <person name="Zhang L."/>
            <person name="Thornton R."/>
            <person name="Coyle M."/>
            <person name="Francisco L."/>
            <person name="Jackson L."/>
            <person name="Javaid M."/>
            <person name="Korchina V."/>
            <person name="Kovar C."/>
            <person name="Mata R."/>
            <person name="Mathew T."/>
            <person name="Ngo R."/>
            <person name="Nguyen L."/>
            <person name="Nguyen N."/>
            <person name="Okwuonu G."/>
            <person name="Ongeri F."/>
            <person name="Pham C."/>
            <person name="Simmons D."/>
            <person name="Wilczek-Boney K."/>
            <person name="Hale W."/>
            <person name="Jakkamsetti A."/>
            <person name="Pham P."/>
            <person name="Ruth R."/>
            <person name="San Lucas F."/>
            <person name="Warren J."/>
            <person name="Zhang J."/>
            <person name="Zhao Z."/>
            <person name="Zhou C."/>
            <person name="Zhu D."/>
            <person name="Lee S."/>
            <person name="Bess C."/>
            <person name="Blankenburg K."/>
            <person name="Forbes L."/>
            <person name="Fu Q."/>
            <person name="Gubbala S."/>
            <person name="Hirani K."/>
            <person name="Jayaseelan J.C."/>
            <person name="Lara F."/>
            <person name="Munidasa M."/>
            <person name="Palculict T."/>
            <person name="Patil S."/>
            <person name="Pu L.-L."/>
            <person name="Saada N."/>
            <person name="Tang L."/>
            <person name="Weissenberger G."/>
            <person name="Zhu Y."/>
            <person name="Hemphill L."/>
            <person name="Shang Y."/>
            <person name="Youmans B."/>
            <person name="Ayvaz T."/>
            <person name="Ross M."/>
            <person name="Santibanez J."/>
            <person name="Aqrawi P."/>
            <person name="Gross S."/>
            <person name="Joshi V."/>
            <person name="Fowler G."/>
            <person name="Nazareth L."/>
            <person name="Reid J."/>
            <person name="Worley K."/>
            <person name="Petrosino J."/>
            <person name="Highlander S."/>
            <person name="Gibbs R."/>
            <person name="Gibbs R."/>
        </authorList>
    </citation>
    <scope>NUCLEOTIDE SEQUENCE [LARGE SCALE GENOMIC DNA]</scope>
    <source>
        <strain evidence="2">ATCC 43553</strain>
    </source>
</reference>
<dbReference type="Proteomes" id="UP000004510">
    <property type="component" value="Unassembled WGS sequence"/>
</dbReference>